<dbReference type="OrthoDB" id="10401736at2759"/>
<keyword evidence="1" id="KW-1133">Transmembrane helix</keyword>
<sequence>MPTPSTAQSASAFYNVFLFLFTTLPHSIIESCLLLSGGTLGQPMQSPFHVVPARQAYADSPFMRPTSSASTAEQGLML</sequence>
<dbReference type="AlphaFoldDB" id="A0A165EJR8"/>
<evidence type="ECO:0000256" key="1">
    <source>
        <dbReference type="SAM" id="Phobius"/>
    </source>
</evidence>
<organism evidence="2 3">
    <name type="scientific">Calocera cornea HHB12733</name>
    <dbReference type="NCBI Taxonomy" id="1353952"/>
    <lineage>
        <taxon>Eukaryota</taxon>
        <taxon>Fungi</taxon>
        <taxon>Dikarya</taxon>
        <taxon>Basidiomycota</taxon>
        <taxon>Agaricomycotina</taxon>
        <taxon>Dacrymycetes</taxon>
        <taxon>Dacrymycetales</taxon>
        <taxon>Dacrymycetaceae</taxon>
        <taxon>Calocera</taxon>
    </lineage>
</organism>
<evidence type="ECO:0000313" key="2">
    <source>
        <dbReference type="EMBL" id="KZT55008.1"/>
    </source>
</evidence>
<keyword evidence="3" id="KW-1185">Reference proteome</keyword>
<name>A0A165EJR8_9BASI</name>
<dbReference type="EMBL" id="KV424003">
    <property type="protein sequence ID" value="KZT55008.1"/>
    <property type="molecule type" value="Genomic_DNA"/>
</dbReference>
<evidence type="ECO:0000313" key="3">
    <source>
        <dbReference type="Proteomes" id="UP000076842"/>
    </source>
</evidence>
<proteinExistence type="predicted"/>
<feature type="transmembrane region" description="Helical" evidence="1">
    <location>
        <begin position="12"/>
        <end position="35"/>
    </location>
</feature>
<dbReference type="InParanoid" id="A0A165EJR8"/>
<keyword evidence="1" id="KW-0812">Transmembrane</keyword>
<reference evidence="2 3" key="1">
    <citation type="journal article" date="2016" name="Mol. Biol. Evol.">
        <title>Comparative Genomics of Early-Diverging Mushroom-Forming Fungi Provides Insights into the Origins of Lignocellulose Decay Capabilities.</title>
        <authorList>
            <person name="Nagy L.G."/>
            <person name="Riley R."/>
            <person name="Tritt A."/>
            <person name="Adam C."/>
            <person name="Daum C."/>
            <person name="Floudas D."/>
            <person name="Sun H."/>
            <person name="Yadav J.S."/>
            <person name="Pangilinan J."/>
            <person name="Larsson K.H."/>
            <person name="Matsuura K."/>
            <person name="Barry K."/>
            <person name="Labutti K."/>
            <person name="Kuo R."/>
            <person name="Ohm R.A."/>
            <person name="Bhattacharya S.S."/>
            <person name="Shirouzu T."/>
            <person name="Yoshinaga Y."/>
            <person name="Martin F.M."/>
            <person name="Grigoriev I.V."/>
            <person name="Hibbett D.S."/>
        </authorList>
    </citation>
    <scope>NUCLEOTIDE SEQUENCE [LARGE SCALE GENOMIC DNA]</scope>
    <source>
        <strain evidence="2 3">HHB12733</strain>
    </source>
</reference>
<protein>
    <submittedName>
        <fullName evidence="2">Uncharacterized protein</fullName>
    </submittedName>
</protein>
<gene>
    <name evidence="2" type="ORF">CALCODRAFT_499206</name>
</gene>
<accession>A0A165EJR8</accession>
<dbReference type="Proteomes" id="UP000076842">
    <property type="component" value="Unassembled WGS sequence"/>
</dbReference>
<keyword evidence="1" id="KW-0472">Membrane</keyword>